<accession>A0ABN2LI95</accession>
<evidence type="ECO:0000313" key="3">
    <source>
        <dbReference type="Proteomes" id="UP001500851"/>
    </source>
</evidence>
<comment type="caution">
    <text evidence="2">The sequence shown here is derived from an EMBL/GenBank/DDBJ whole genome shotgun (WGS) entry which is preliminary data.</text>
</comment>
<proteinExistence type="predicted"/>
<organism evidence="2 3">
    <name type="scientific">Leucobacter iarius</name>
    <dbReference type="NCBI Taxonomy" id="333963"/>
    <lineage>
        <taxon>Bacteria</taxon>
        <taxon>Bacillati</taxon>
        <taxon>Actinomycetota</taxon>
        <taxon>Actinomycetes</taxon>
        <taxon>Micrococcales</taxon>
        <taxon>Microbacteriaceae</taxon>
        <taxon>Leucobacter</taxon>
    </lineage>
</organism>
<gene>
    <name evidence="2" type="ORF">GCM10009768_18080</name>
</gene>
<reference evidence="2 3" key="1">
    <citation type="journal article" date="2019" name="Int. J. Syst. Evol. Microbiol.">
        <title>The Global Catalogue of Microorganisms (GCM) 10K type strain sequencing project: providing services to taxonomists for standard genome sequencing and annotation.</title>
        <authorList>
            <consortium name="The Broad Institute Genomics Platform"/>
            <consortium name="The Broad Institute Genome Sequencing Center for Infectious Disease"/>
            <person name="Wu L."/>
            <person name="Ma J."/>
        </authorList>
    </citation>
    <scope>NUCLEOTIDE SEQUENCE [LARGE SCALE GENOMIC DNA]</scope>
    <source>
        <strain evidence="2 3">JCM 14736</strain>
    </source>
</reference>
<name>A0ABN2LI95_9MICO</name>
<dbReference type="EMBL" id="BAAAOB010000001">
    <property type="protein sequence ID" value="GAA1789397.1"/>
    <property type="molecule type" value="Genomic_DNA"/>
</dbReference>
<evidence type="ECO:0000256" key="1">
    <source>
        <dbReference type="SAM" id="MobiDB-lite"/>
    </source>
</evidence>
<keyword evidence="3" id="KW-1185">Reference proteome</keyword>
<protein>
    <submittedName>
        <fullName evidence="2">Uncharacterized protein</fullName>
    </submittedName>
</protein>
<feature type="region of interest" description="Disordered" evidence="1">
    <location>
        <begin position="1"/>
        <end position="28"/>
    </location>
</feature>
<sequence>MVEEPMANAAAMMTRSSAPATRSAVTRTTVRGVLGGRSDGAREGTVSVRVTIGVLGVTGGSGIRAGIRSFVKHRTKVRLSYIR</sequence>
<feature type="compositionally biased region" description="Low complexity" evidence="1">
    <location>
        <begin position="14"/>
        <end position="28"/>
    </location>
</feature>
<evidence type="ECO:0000313" key="2">
    <source>
        <dbReference type="EMBL" id="GAA1789397.1"/>
    </source>
</evidence>
<dbReference type="Proteomes" id="UP001500851">
    <property type="component" value="Unassembled WGS sequence"/>
</dbReference>